<comment type="caution">
    <text evidence="6">The sequence shown here is derived from an EMBL/GenBank/DDBJ whole genome shotgun (WGS) entry which is preliminary data.</text>
</comment>
<dbReference type="Gene3D" id="2.60.40.10">
    <property type="entry name" value="Immunoglobulins"/>
    <property type="match status" value="2"/>
</dbReference>
<evidence type="ECO:0000256" key="1">
    <source>
        <dbReference type="ARBA" id="ARBA00004496"/>
    </source>
</evidence>
<keyword evidence="7" id="KW-1185">Reference proteome</keyword>
<dbReference type="InterPro" id="IPR052385">
    <property type="entry name" value="Obscurin/Obscurin-like_Reg"/>
</dbReference>
<keyword evidence="3" id="KW-0597">Phosphoprotein</keyword>
<evidence type="ECO:0000313" key="7">
    <source>
        <dbReference type="Proteomes" id="UP001529510"/>
    </source>
</evidence>
<dbReference type="GO" id="GO:0005737">
    <property type="term" value="C:cytoplasm"/>
    <property type="evidence" value="ECO:0007669"/>
    <property type="project" value="UniProtKB-SubCell"/>
</dbReference>
<dbReference type="InterPro" id="IPR036179">
    <property type="entry name" value="Ig-like_dom_sf"/>
</dbReference>
<dbReference type="PANTHER" id="PTHR35971">
    <property type="entry name" value="SI:DKEY-31G6.6"/>
    <property type="match status" value="1"/>
</dbReference>
<dbReference type="AlphaFoldDB" id="A0ABD0N5I7"/>
<accession>A0ABD0N5I7</accession>
<evidence type="ECO:0000256" key="3">
    <source>
        <dbReference type="ARBA" id="ARBA00022553"/>
    </source>
</evidence>
<sequence length="147" mass="16822">MFEDQELSRDDKNAKYRFKKDGKRHWLIIQEATLEDNGMYFVYTNGGQSKGELIVEEKELEVLQSIADLTVKSAEQAMFKCEVSDEKVTGKWFKDGVEVQPSDRIKISHIGRIHRLTIDDVKPQDAGDYSFVPDGYALSISAKLNFL</sequence>
<dbReference type="PROSITE" id="PS50835">
    <property type="entry name" value="IG_LIKE"/>
    <property type="match status" value="1"/>
</dbReference>
<evidence type="ECO:0000256" key="2">
    <source>
        <dbReference type="ARBA" id="ARBA00022490"/>
    </source>
</evidence>
<evidence type="ECO:0000256" key="4">
    <source>
        <dbReference type="ARBA" id="ARBA00023157"/>
    </source>
</evidence>
<protein>
    <recommendedName>
        <fullName evidence="5">Ig-like domain-containing protein</fullName>
    </recommendedName>
</protein>
<dbReference type="CDD" id="cd00096">
    <property type="entry name" value="Ig"/>
    <property type="match status" value="1"/>
</dbReference>
<feature type="domain" description="Ig-like" evidence="5">
    <location>
        <begin position="58"/>
        <end position="130"/>
    </location>
</feature>
<evidence type="ECO:0000313" key="6">
    <source>
        <dbReference type="EMBL" id="KAL0156126.1"/>
    </source>
</evidence>
<comment type="subcellular location">
    <subcellularLocation>
        <location evidence="1">Cytoplasm</location>
    </subcellularLocation>
</comment>
<dbReference type="FunFam" id="2.60.40.10:FF:000085">
    <property type="entry name" value="Myosin-binding protein C, slow type"/>
    <property type="match status" value="1"/>
</dbReference>
<reference evidence="6 7" key="1">
    <citation type="submission" date="2024-05" db="EMBL/GenBank/DDBJ databases">
        <title>Genome sequencing and assembly of Indian major carp, Cirrhinus mrigala (Hamilton, 1822).</title>
        <authorList>
            <person name="Mohindra V."/>
            <person name="Chowdhury L.M."/>
            <person name="Lal K."/>
            <person name="Jena J.K."/>
        </authorList>
    </citation>
    <scope>NUCLEOTIDE SEQUENCE [LARGE SCALE GENOMIC DNA]</scope>
    <source>
        <strain evidence="6">CM1030</strain>
        <tissue evidence="6">Blood</tissue>
    </source>
</reference>
<gene>
    <name evidence="6" type="ORF">M9458_047372</name>
</gene>
<evidence type="ECO:0000259" key="5">
    <source>
        <dbReference type="PROSITE" id="PS50835"/>
    </source>
</evidence>
<dbReference type="Proteomes" id="UP001529510">
    <property type="component" value="Unassembled WGS sequence"/>
</dbReference>
<feature type="non-terminal residue" evidence="6">
    <location>
        <position position="147"/>
    </location>
</feature>
<dbReference type="InterPro" id="IPR013783">
    <property type="entry name" value="Ig-like_fold"/>
</dbReference>
<keyword evidence="2" id="KW-0963">Cytoplasm</keyword>
<dbReference type="InterPro" id="IPR013098">
    <property type="entry name" value="Ig_I-set"/>
</dbReference>
<dbReference type="PANTHER" id="PTHR35971:SF5">
    <property type="entry name" value="OBSCURIN LIKE CYTOSKELETAL ADAPTOR 1"/>
    <property type="match status" value="1"/>
</dbReference>
<proteinExistence type="predicted"/>
<dbReference type="Pfam" id="PF07679">
    <property type="entry name" value="I-set"/>
    <property type="match status" value="1"/>
</dbReference>
<organism evidence="6 7">
    <name type="scientific">Cirrhinus mrigala</name>
    <name type="common">Mrigala</name>
    <dbReference type="NCBI Taxonomy" id="683832"/>
    <lineage>
        <taxon>Eukaryota</taxon>
        <taxon>Metazoa</taxon>
        <taxon>Chordata</taxon>
        <taxon>Craniata</taxon>
        <taxon>Vertebrata</taxon>
        <taxon>Euteleostomi</taxon>
        <taxon>Actinopterygii</taxon>
        <taxon>Neopterygii</taxon>
        <taxon>Teleostei</taxon>
        <taxon>Ostariophysi</taxon>
        <taxon>Cypriniformes</taxon>
        <taxon>Cyprinidae</taxon>
        <taxon>Labeoninae</taxon>
        <taxon>Labeonini</taxon>
        <taxon>Cirrhinus</taxon>
    </lineage>
</organism>
<dbReference type="SUPFAM" id="SSF48726">
    <property type="entry name" value="Immunoglobulin"/>
    <property type="match status" value="2"/>
</dbReference>
<keyword evidence="4" id="KW-1015">Disulfide bond</keyword>
<dbReference type="EMBL" id="JAMKFB020000024">
    <property type="protein sequence ID" value="KAL0156126.1"/>
    <property type="molecule type" value="Genomic_DNA"/>
</dbReference>
<dbReference type="InterPro" id="IPR007110">
    <property type="entry name" value="Ig-like_dom"/>
</dbReference>
<name>A0ABD0N5I7_CIRMR</name>